<evidence type="ECO:0000313" key="9">
    <source>
        <dbReference type="Proteomes" id="UP000441208"/>
    </source>
</evidence>
<dbReference type="EMBL" id="QXGA01000146">
    <property type="protein sequence ID" value="KAE9151463.1"/>
    <property type="molecule type" value="Genomic_DNA"/>
</dbReference>
<evidence type="ECO:0000313" key="8">
    <source>
        <dbReference type="Proteomes" id="UP000440732"/>
    </source>
</evidence>
<comment type="caution">
    <text evidence="4">The sequence shown here is derived from an EMBL/GenBank/DDBJ whole genome shotgun (WGS) entry which is preliminary data.</text>
</comment>
<name>A0A6A3UL98_9STRA</name>
<sequence>MKWYAEDEKVVVPCVGIGTAQTPEARTAKVRLLKHTKVVTQTMRHVYMAVEARNGAVGMSVPRLRRERHFFLSPTMTKVRAGQITGPVLSVSWRTTKLTTRETLGTWTPLDSEMAVIEMNRDLERDRVERWIKDVFKGRAQSTS</sequence>
<protein>
    <submittedName>
        <fullName evidence="4">Uncharacterized protein</fullName>
    </submittedName>
</protein>
<dbReference type="EMBL" id="QXGB01000192">
    <property type="protein sequence ID" value="KAE9225466.1"/>
    <property type="molecule type" value="Genomic_DNA"/>
</dbReference>
<evidence type="ECO:0000313" key="1">
    <source>
        <dbReference type="EMBL" id="KAE8944279.1"/>
    </source>
</evidence>
<evidence type="ECO:0000313" key="7">
    <source>
        <dbReference type="Proteomes" id="UP000433483"/>
    </source>
</evidence>
<dbReference type="EMBL" id="QXGF01000211">
    <property type="protein sequence ID" value="KAE8944279.1"/>
    <property type="molecule type" value="Genomic_DNA"/>
</dbReference>
<evidence type="ECO:0000313" key="10">
    <source>
        <dbReference type="Proteomes" id="UP000488956"/>
    </source>
</evidence>
<evidence type="ECO:0000313" key="5">
    <source>
        <dbReference type="EMBL" id="KAE9225466.1"/>
    </source>
</evidence>
<evidence type="ECO:0000313" key="4">
    <source>
        <dbReference type="EMBL" id="KAE9151463.1"/>
    </source>
</evidence>
<gene>
    <name evidence="5" type="ORF">PF005_g5507</name>
    <name evidence="4" type="ORF">PF006_g4249</name>
    <name evidence="3" type="ORF">PF007_g4797</name>
    <name evidence="1" type="ORF">PF009_g6028</name>
    <name evidence="2" type="ORF">PF010_g11219</name>
</gene>
<dbReference type="Proteomes" id="UP000488956">
    <property type="component" value="Unassembled WGS sequence"/>
</dbReference>
<reference evidence="6 7" key="1">
    <citation type="submission" date="2018-08" db="EMBL/GenBank/DDBJ databases">
        <title>Genomic investigation of the strawberry pathogen Phytophthora fragariae indicates pathogenicity is determined by transcriptional variation in three key races.</title>
        <authorList>
            <person name="Adams T.M."/>
            <person name="Armitage A.D."/>
            <person name="Sobczyk M.K."/>
            <person name="Bates H.J."/>
            <person name="Dunwell J.M."/>
            <person name="Nellist C.F."/>
            <person name="Harrison R.J."/>
        </authorList>
    </citation>
    <scope>NUCLEOTIDE SEQUENCE [LARGE SCALE GENOMIC DNA]</scope>
    <source>
        <strain evidence="5 7">NOV-27</strain>
        <strain evidence="4 8">NOV-5</strain>
        <strain evidence="3 9">NOV-71</strain>
        <strain evidence="1 6">NOV-9</strain>
        <strain evidence="2 10">ONT-3</strain>
    </source>
</reference>
<evidence type="ECO:0000313" key="6">
    <source>
        <dbReference type="Proteomes" id="UP000429523"/>
    </source>
</evidence>
<dbReference type="Proteomes" id="UP000429523">
    <property type="component" value="Unassembled WGS sequence"/>
</dbReference>
<evidence type="ECO:0000313" key="2">
    <source>
        <dbReference type="EMBL" id="KAE9110282.1"/>
    </source>
</evidence>
<dbReference type="EMBL" id="QXFZ01000156">
    <property type="protein sequence ID" value="KAE9129694.1"/>
    <property type="molecule type" value="Genomic_DNA"/>
</dbReference>
<organism evidence="4 8">
    <name type="scientific">Phytophthora fragariae</name>
    <dbReference type="NCBI Taxonomy" id="53985"/>
    <lineage>
        <taxon>Eukaryota</taxon>
        <taxon>Sar</taxon>
        <taxon>Stramenopiles</taxon>
        <taxon>Oomycota</taxon>
        <taxon>Peronosporomycetes</taxon>
        <taxon>Peronosporales</taxon>
        <taxon>Peronosporaceae</taxon>
        <taxon>Phytophthora</taxon>
    </lineage>
</organism>
<keyword evidence="7" id="KW-1185">Reference proteome</keyword>
<dbReference type="Proteomes" id="UP000440732">
    <property type="component" value="Unassembled WGS sequence"/>
</dbReference>
<evidence type="ECO:0000313" key="3">
    <source>
        <dbReference type="EMBL" id="KAE9129694.1"/>
    </source>
</evidence>
<dbReference type="AlphaFoldDB" id="A0A6A3UL98"/>
<dbReference type="Proteomes" id="UP000441208">
    <property type="component" value="Unassembled WGS sequence"/>
</dbReference>
<proteinExistence type="predicted"/>
<accession>A0A6A3UL98</accession>
<dbReference type="EMBL" id="QXFX01000588">
    <property type="protein sequence ID" value="KAE9110282.1"/>
    <property type="molecule type" value="Genomic_DNA"/>
</dbReference>
<dbReference type="Proteomes" id="UP000433483">
    <property type="component" value="Unassembled WGS sequence"/>
</dbReference>